<proteinExistence type="predicted"/>
<feature type="compositionally biased region" description="Polar residues" evidence="1">
    <location>
        <begin position="65"/>
        <end position="80"/>
    </location>
</feature>
<sequence>MESDATRICQDVECPPDYAKKNNNGSSQACWSSTQHDNGLDGGDETGHRELQSSEGHGHLDIDKSSSTADSNTVPSSVESCESIDPSHEITFTVSIVLGVHKGGEEDPGNAKEKTTKKEKGVSSTGVVEAPKSQGYYHIEYNLLPCDPEPTKVDLVLFGLAAKIYMENETKVLKPWQEGERMWLGWSQAVKIKVTRDLLVRMASHKVTFRVWDTKEQVSAKARSDRPKAFRLPQGRRPGNPDHHDRRPPDCEAAKSGGIKAMLHKLRTLLQNQSPTVTASSMTQRNSTATDLSELKCVTVKPQQATCEAVISKKAFSLTVLNADCSVDPAGDRVHANRSLTGEKGQDAHLPAPMGKEPTGSRPVQNSYGPDGPSKACLRKPSSIIKDTRKPRRKAVKKPAQESVVSSKHIKKKGIALVELSLLHLLSGDESVTDCLVAGSLDACEGIFSISTDEQLFSEALKEELNPLVIRILSASSLPATPVPFAKLEERCLPVYCQYKFHNMNVHKTGGQKHGSHVYFRDVNVVLAGLLSPGELRECLGGPPLEIEVHDRDRQIEEPTDSLASFTAGRSDDPLNGMCTTHYDSPRGKSRSRNPYGIAKLDLSDLLHGQKCVKVSLPINCSSPLNGAGKESEGGGERSPGLILQLMDGPLEPPMPIGHYHEANSMLKVWVEIACPLTQLSSAAEDHNSGCPFGRIVYLCRSTNTAALTRLRSEILRINAVAFQLDSYAEEAVQTALSRFKMSAVDRESKDLDIVTGFHVVDGNAHLFVLEGLKDKAIKRLWETVPKKLCDSEEERVEVLYNSALSFSNRLYDSLDMSLSPIHLRKQLEVILKQPQVYVRDTVHPACLQALSRLSLLFHVKKLRSAVQSSLFPSAEMILSLSREFGLVFGTEEKKVNQNEAKNMTEAEVSPQHVTRKTLTPLDNHNIKYMEWKQQIANEQLHGHTKDFIQVNVEEVHQASLRVQRTRPGIIMSLPALNPETHSFSAQILNSIKQAQESLGREMEKVCTWRFCCSPEYQQALADAADAEAKQQASKSRLRATWRTWDGFRFPGFKSSMESNEHPHRLDKARVEELRKPWKENILHGNTLRPTLTRDTWPWVTRSLDFERYRKPPRFFGSVPPVTIHLAGESLREEQLQYYDNVQNGYPGNGQFQNLSATSVWHRGTWASCRTC</sequence>
<dbReference type="AlphaFoldDB" id="A0A8T3D609"/>
<gene>
    <name evidence="3" type="ORF">AGOR_G00159430</name>
</gene>
<keyword evidence="4" id="KW-1185">Reference proteome</keyword>
<feature type="region of interest" description="Disordered" evidence="1">
    <location>
        <begin position="101"/>
        <end position="126"/>
    </location>
</feature>
<feature type="region of interest" description="Disordered" evidence="1">
    <location>
        <begin position="553"/>
        <end position="595"/>
    </location>
</feature>
<accession>A0A8T3D609</accession>
<feature type="compositionally biased region" description="Basic and acidic residues" evidence="1">
    <location>
        <begin position="45"/>
        <end position="64"/>
    </location>
</feature>
<feature type="compositionally biased region" description="Basic and acidic residues" evidence="1">
    <location>
        <begin position="102"/>
        <end position="121"/>
    </location>
</feature>
<dbReference type="InterPro" id="IPR027876">
    <property type="entry name" value="DUF4550"/>
</dbReference>
<feature type="compositionally biased region" description="Basic and acidic residues" evidence="1">
    <location>
        <begin position="239"/>
        <end position="253"/>
    </location>
</feature>
<feature type="region of interest" description="Disordered" evidence="1">
    <location>
        <begin position="220"/>
        <end position="253"/>
    </location>
</feature>
<comment type="caution">
    <text evidence="3">The sequence shown here is derived from an EMBL/GenBank/DDBJ whole genome shotgun (WGS) entry which is preliminary data.</text>
</comment>
<evidence type="ECO:0000256" key="1">
    <source>
        <dbReference type="SAM" id="MobiDB-lite"/>
    </source>
</evidence>
<feature type="region of interest" description="Disordered" evidence="1">
    <location>
        <begin position="1"/>
        <end position="83"/>
    </location>
</feature>
<evidence type="ECO:0000259" key="2">
    <source>
        <dbReference type="Pfam" id="PF15084"/>
    </source>
</evidence>
<reference evidence="3" key="1">
    <citation type="submission" date="2021-01" db="EMBL/GenBank/DDBJ databases">
        <authorList>
            <person name="Zahm M."/>
            <person name="Roques C."/>
            <person name="Cabau C."/>
            <person name="Klopp C."/>
            <person name="Donnadieu C."/>
            <person name="Jouanno E."/>
            <person name="Lampietro C."/>
            <person name="Louis A."/>
            <person name="Herpin A."/>
            <person name="Echchiki A."/>
            <person name="Berthelot C."/>
            <person name="Parey E."/>
            <person name="Roest-Crollius H."/>
            <person name="Braasch I."/>
            <person name="Postlethwait J."/>
            <person name="Bobe J."/>
            <person name="Montfort J."/>
            <person name="Bouchez O."/>
            <person name="Begum T."/>
            <person name="Mejri S."/>
            <person name="Adams A."/>
            <person name="Chen W.-J."/>
            <person name="Guiguen Y."/>
        </authorList>
    </citation>
    <scope>NUCLEOTIDE SEQUENCE</scope>
    <source>
        <tissue evidence="3">Blood</tissue>
    </source>
</reference>
<feature type="compositionally biased region" description="Polar residues" evidence="1">
    <location>
        <begin position="21"/>
        <end position="37"/>
    </location>
</feature>
<dbReference type="Proteomes" id="UP000829720">
    <property type="component" value="Unassembled WGS sequence"/>
</dbReference>
<evidence type="ECO:0000313" key="4">
    <source>
        <dbReference type="Proteomes" id="UP000829720"/>
    </source>
</evidence>
<protein>
    <recommendedName>
        <fullName evidence="2">DUF4550 domain-containing protein</fullName>
    </recommendedName>
</protein>
<name>A0A8T3D609_9TELE</name>
<dbReference type="PANTHER" id="PTHR33667:SF7">
    <property type="entry name" value="RIKEN CDNA 1810020O05 GENE"/>
    <property type="match status" value="1"/>
</dbReference>
<dbReference type="Pfam" id="PF15084">
    <property type="entry name" value="DUF4550"/>
    <property type="match status" value="1"/>
</dbReference>
<dbReference type="EMBL" id="JAERUA010000014">
    <property type="protein sequence ID" value="KAI1891007.1"/>
    <property type="molecule type" value="Genomic_DNA"/>
</dbReference>
<feature type="domain" description="DUF4550" evidence="2">
    <location>
        <begin position="136"/>
        <end position="229"/>
    </location>
</feature>
<dbReference type="OrthoDB" id="188352at2759"/>
<evidence type="ECO:0000313" key="3">
    <source>
        <dbReference type="EMBL" id="KAI1891007.1"/>
    </source>
</evidence>
<organism evidence="3 4">
    <name type="scientific">Albula goreensis</name>
    <dbReference type="NCBI Taxonomy" id="1534307"/>
    <lineage>
        <taxon>Eukaryota</taxon>
        <taxon>Metazoa</taxon>
        <taxon>Chordata</taxon>
        <taxon>Craniata</taxon>
        <taxon>Vertebrata</taxon>
        <taxon>Euteleostomi</taxon>
        <taxon>Actinopterygii</taxon>
        <taxon>Neopterygii</taxon>
        <taxon>Teleostei</taxon>
        <taxon>Albuliformes</taxon>
        <taxon>Albulidae</taxon>
        <taxon>Albula</taxon>
    </lineage>
</organism>
<feature type="region of interest" description="Disordered" evidence="1">
    <location>
        <begin position="337"/>
        <end position="383"/>
    </location>
</feature>
<dbReference type="PANTHER" id="PTHR33667">
    <property type="entry name" value="SI:DKEY-57N24.6"/>
    <property type="match status" value="1"/>
</dbReference>